<dbReference type="Pfam" id="PF24036">
    <property type="entry name" value="DUF7345"/>
    <property type="match status" value="1"/>
</dbReference>
<dbReference type="AlphaFoldDB" id="A0A3R7HHJ7"/>
<dbReference type="Pfam" id="PF24034">
    <property type="entry name" value="DUF7343"/>
    <property type="match status" value="1"/>
</dbReference>
<evidence type="ECO:0000313" key="5">
    <source>
        <dbReference type="Proteomes" id="UP000283805"/>
    </source>
</evidence>
<accession>A0A3R7HHJ7</accession>
<dbReference type="Proteomes" id="UP000283805">
    <property type="component" value="Unassembled WGS sequence"/>
</dbReference>
<feature type="compositionally biased region" description="Low complexity" evidence="1">
    <location>
        <begin position="298"/>
        <end position="313"/>
    </location>
</feature>
<dbReference type="SUPFAM" id="SSF46785">
    <property type="entry name" value="Winged helix' DNA-binding domain"/>
    <property type="match status" value="1"/>
</dbReference>
<evidence type="ECO:0008006" key="6">
    <source>
        <dbReference type="Google" id="ProtNLM"/>
    </source>
</evidence>
<feature type="region of interest" description="Disordered" evidence="1">
    <location>
        <begin position="241"/>
        <end position="260"/>
    </location>
</feature>
<dbReference type="PROSITE" id="PS51257">
    <property type="entry name" value="PROKAR_LIPOPROTEIN"/>
    <property type="match status" value="1"/>
</dbReference>
<evidence type="ECO:0000256" key="1">
    <source>
        <dbReference type="SAM" id="MobiDB-lite"/>
    </source>
</evidence>
<gene>
    <name evidence="4" type="ORF">ATJ93_3417</name>
</gene>
<sequence>MDGKGLRALLCVLVVVGCLFASAPIAAPVAAADAGNGGPNALAQQDEGQSQIQTQRLQGNGSGQLDNADEIHIDVFVRENGSARVVVDYRFENDSSGDWEALREDIETNADGYVADEMDAWNQTLEDSENATDREMHLENGAIATDTSSQPRNLGHVQVSFEWVNFAYVQLNRIEVGDVLTGIVLSQDTTMEVYPPEGYVISEDESSTESNEDSVFWQGDSTDFTADPPTVVMIENGDAANESANATSDSGAGGEQGQGQGPAMRWFIVAGALALLAAVGAAGWWIRDREILGPGPAPDSGGSPPAESAANGGEAKSNGPPPELLSNEERVLRLLEQRGGRIKQQEVVSELDWTEAKTSQVVSGLREDGEIEVFRIGRENVLSLPDEGEQGGHSVSPGPGPGSGSGSGSGSESGSASDPETGVGNE</sequence>
<dbReference type="InterPro" id="IPR036390">
    <property type="entry name" value="WH_DNA-bd_sf"/>
</dbReference>
<feature type="region of interest" description="Disordered" evidence="1">
    <location>
        <begin position="382"/>
        <end position="426"/>
    </location>
</feature>
<feature type="compositionally biased region" description="Gly residues" evidence="1">
    <location>
        <begin position="251"/>
        <end position="260"/>
    </location>
</feature>
<name>A0A3R7HHJ7_9EURY</name>
<reference evidence="4 5" key="1">
    <citation type="submission" date="2018-09" db="EMBL/GenBank/DDBJ databases">
        <title>Genomic Encyclopedia of Archaeal and Bacterial Type Strains, Phase II (KMG-II): from individual species to whole genera.</title>
        <authorList>
            <person name="Goeker M."/>
        </authorList>
    </citation>
    <scope>NUCLEOTIDE SEQUENCE [LARGE SCALE GENOMIC DNA]</scope>
    <source>
        <strain evidence="4 5">DSM 13151</strain>
    </source>
</reference>
<feature type="domain" description="DUF7343" evidence="2">
    <location>
        <begin position="324"/>
        <end position="385"/>
    </location>
</feature>
<comment type="caution">
    <text evidence="4">The sequence shown here is derived from an EMBL/GenBank/DDBJ whole genome shotgun (WGS) entry which is preliminary data.</text>
</comment>
<organism evidence="4 5">
    <name type="scientific">Halopiger aswanensis</name>
    <dbReference type="NCBI Taxonomy" id="148449"/>
    <lineage>
        <taxon>Archaea</taxon>
        <taxon>Methanobacteriati</taxon>
        <taxon>Methanobacteriota</taxon>
        <taxon>Stenosarchaea group</taxon>
        <taxon>Halobacteria</taxon>
        <taxon>Halobacteriales</taxon>
        <taxon>Natrialbaceae</taxon>
        <taxon>Halopiger</taxon>
    </lineage>
</organism>
<feature type="region of interest" description="Disordered" evidence="1">
    <location>
        <begin position="295"/>
        <end position="325"/>
    </location>
</feature>
<dbReference type="InterPro" id="IPR055769">
    <property type="entry name" value="DUF7345"/>
</dbReference>
<dbReference type="RefSeq" id="WP_245977623.1">
    <property type="nucleotide sequence ID" value="NZ_RAPO01000003.1"/>
</dbReference>
<dbReference type="EMBL" id="RAPO01000003">
    <property type="protein sequence ID" value="RKD93785.1"/>
    <property type="molecule type" value="Genomic_DNA"/>
</dbReference>
<evidence type="ECO:0000313" key="4">
    <source>
        <dbReference type="EMBL" id="RKD93785.1"/>
    </source>
</evidence>
<feature type="compositionally biased region" description="Gly residues" evidence="1">
    <location>
        <begin position="401"/>
        <end position="411"/>
    </location>
</feature>
<proteinExistence type="predicted"/>
<feature type="region of interest" description="Disordered" evidence="1">
    <location>
        <begin position="35"/>
        <end position="64"/>
    </location>
</feature>
<feature type="compositionally biased region" description="Polar residues" evidence="1">
    <location>
        <begin position="46"/>
        <end position="64"/>
    </location>
</feature>
<protein>
    <recommendedName>
        <fullName evidence="6">IclR-like helix-turn-helix domain-containing protein</fullName>
    </recommendedName>
</protein>
<feature type="domain" description="DUF7345" evidence="3">
    <location>
        <begin position="75"/>
        <end position="199"/>
    </location>
</feature>
<dbReference type="InterPro" id="IPR055767">
    <property type="entry name" value="DUF7343"/>
</dbReference>
<evidence type="ECO:0000259" key="2">
    <source>
        <dbReference type="Pfam" id="PF24034"/>
    </source>
</evidence>
<keyword evidence="5" id="KW-1185">Reference proteome</keyword>
<evidence type="ECO:0000259" key="3">
    <source>
        <dbReference type="Pfam" id="PF24036"/>
    </source>
</evidence>